<dbReference type="EMBL" id="BGZK01001777">
    <property type="protein sequence ID" value="GBP86171.1"/>
    <property type="molecule type" value="Genomic_DNA"/>
</dbReference>
<protein>
    <submittedName>
        <fullName evidence="2">Uncharacterized protein</fullName>
    </submittedName>
</protein>
<reference evidence="2 3" key="1">
    <citation type="journal article" date="2019" name="Commun. Biol.">
        <title>The bagworm genome reveals a unique fibroin gene that provides high tensile strength.</title>
        <authorList>
            <person name="Kono N."/>
            <person name="Nakamura H."/>
            <person name="Ohtoshi R."/>
            <person name="Tomita M."/>
            <person name="Numata K."/>
            <person name="Arakawa K."/>
        </authorList>
    </citation>
    <scope>NUCLEOTIDE SEQUENCE [LARGE SCALE GENOMIC DNA]</scope>
</reference>
<dbReference type="GO" id="GO:0003676">
    <property type="term" value="F:nucleic acid binding"/>
    <property type="evidence" value="ECO:0007669"/>
    <property type="project" value="InterPro"/>
</dbReference>
<dbReference type="AlphaFoldDB" id="A0A4C1ZBL0"/>
<sequence length="74" mass="8060">MWSSAPCVVLLVALAAVSEGANTNGQKIKLMGHPPYRSALTPKDFYLFPSVKYKLRGQSFSSCEDAVDGFKVHV</sequence>
<keyword evidence="3" id="KW-1185">Reference proteome</keyword>
<dbReference type="InterPro" id="IPR036397">
    <property type="entry name" value="RNaseH_sf"/>
</dbReference>
<dbReference type="Proteomes" id="UP000299102">
    <property type="component" value="Unassembled WGS sequence"/>
</dbReference>
<feature type="chain" id="PRO_5020028151" evidence="1">
    <location>
        <begin position="21"/>
        <end position="74"/>
    </location>
</feature>
<evidence type="ECO:0000256" key="1">
    <source>
        <dbReference type="SAM" id="SignalP"/>
    </source>
</evidence>
<name>A0A4C1ZBL0_EUMVA</name>
<dbReference type="Gene3D" id="3.30.420.10">
    <property type="entry name" value="Ribonuclease H-like superfamily/Ribonuclease H"/>
    <property type="match status" value="1"/>
</dbReference>
<evidence type="ECO:0000313" key="2">
    <source>
        <dbReference type="EMBL" id="GBP86171.1"/>
    </source>
</evidence>
<accession>A0A4C1ZBL0</accession>
<evidence type="ECO:0000313" key="3">
    <source>
        <dbReference type="Proteomes" id="UP000299102"/>
    </source>
</evidence>
<dbReference type="OrthoDB" id="10042427at2759"/>
<keyword evidence="1" id="KW-0732">Signal</keyword>
<proteinExistence type="predicted"/>
<gene>
    <name evidence="2" type="ORF">EVAR_57876_1</name>
</gene>
<comment type="caution">
    <text evidence="2">The sequence shown here is derived from an EMBL/GenBank/DDBJ whole genome shotgun (WGS) entry which is preliminary data.</text>
</comment>
<organism evidence="2 3">
    <name type="scientific">Eumeta variegata</name>
    <name type="common">Bagworm moth</name>
    <name type="synonym">Eumeta japonica</name>
    <dbReference type="NCBI Taxonomy" id="151549"/>
    <lineage>
        <taxon>Eukaryota</taxon>
        <taxon>Metazoa</taxon>
        <taxon>Ecdysozoa</taxon>
        <taxon>Arthropoda</taxon>
        <taxon>Hexapoda</taxon>
        <taxon>Insecta</taxon>
        <taxon>Pterygota</taxon>
        <taxon>Neoptera</taxon>
        <taxon>Endopterygota</taxon>
        <taxon>Lepidoptera</taxon>
        <taxon>Glossata</taxon>
        <taxon>Ditrysia</taxon>
        <taxon>Tineoidea</taxon>
        <taxon>Psychidae</taxon>
        <taxon>Oiketicinae</taxon>
        <taxon>Eumeta</taxon>
    </lineage>
</organism>
<feature type="signal peptide" evidence="1">
    <location>
        <begin position="1"/>
        <end position="20"/>
    </location>
</feature>